<keyword evidence="5" id="KW-0862">Zinc</keyword>
<name>A0A438CLR4_VITVI</name>
<feature type="region of interest" description="Disordered" evidence="6">
    <location>
        <begin position="90"/>
        <end position="119"/>
    </location>
</feature>
<dbReference type="InterPro" id="IPR012337">
    <property type="entry name" value="RNaseH-like_sf"/>
</dbReference>
<evidence type="ECO:0000313" key="10">
    <source>
        <dbReference type="Proteomes" id="UP000288805"/>
    </source>
</evidence>
<dbReference type="InterPro" id="IPR001878">
    <property type="entry name" value="Znf_CCHC"/>
</dbReference>
<keyword evidence="5" id="KW-0863">Zinc-finger</keyword>
<dbReference type="InterPro" id="IPR057670">
    <property type="entry name" value="SH3_retrovirus"/>
</dbReference>
<dbReference type="InterPro" id="IPR001584">
    <property type="entry name" value="Integrase_cat-core"/>
</dbReference>
<feature type="domain" description="Integrase catalytic" evidence="8">
    <location>
        <begin position="165"/>
        <end position="384"/>
    </location>
</feature>
<dbReference type="Pfam" id="PF07727">
    <property type="entry name" value="RVT_2"/>
    <property type="match status" value="2"/>
</dbReference>
<evidence type="ECO:0000256" key="4">
    <source>
        <dbReference type="ARBA" id="ARBA00022801"/>
    </source>
</evidence>
<dbReference type="GO" id="GO:0003676">
    <property type="term" value="F:nucleic acid binding"/>
    <property type="evidence" value="ECO:0007669"/>
    <property type="project" value="InterPro"/>
</dbReference>
<evidence type="ECO:0000256" key="3">
    <source>
        <dbReference type="ARBA" id="ARBA00022750"/>
    </source>
</evidence>
<protein>
    <submittedName>
        <fullName evidence="9">Retrovirus-related Pol polyprotein from transposon TNT 1-94</fullName>
    </submittedName>
</protein>
<accession>A0A438CLR4</accession>
<dbReference type="SUPFAM" id="SSF56672">
    <property type="entry name" value="DNA/RNA polymerases"/>
    <property type="match status" value="1"/>
</dbReference>
<proteinExistence type="predicted"/>
<dbReference type="EMBL" id="QGNW01002179">
    <property type="protein sequence ID" value="RVW24108.1"/>
    <property type="molecule type" value="Genomic_DNA"/>
</dbReference>
<dbReference type="SUPFAM" id="SSF57756">
    <property type="entry name" value="Retrovirus zinc finger-like domains"/>
    <property type="match status" value="1"/>
</dbReference>
<dbReference type="InterPro" id="IPR039537">
    <property type="entry name" value="Retrotran_Ty1/copia-like"/>
</dbReference>
<dbReference type="InterPro" id="IPR036397">
    <property type="entry name" value="RNaseH_sf"/>
</dbReference>
<dbReference type="AlphaFoldDB" id="A0A438CLR4"/>
<dbReference type="InterPro" id="IPR043502">
    <property type="entry name" value="DNA/RNA_pol_sf"/>
</dbReference>
<dbReference type="GO" id="GO:0004190">
    <property type="term" value="F:aspartic-type endopeptidase activity"/>
    <property type="evidence" value="ECO:0007669"/>
    <property type="project" value="UniProtKB-KW"/>
</dbReference>
<dbReference type="InterPro" id="IPR054722">
    <property type="entry name" value="PolX-like_BBD"/>
</dbReference>
<dbReference type="PROSITE" id="PS50994">
    <property type="entry name" value="INTEGRASE"/>
    <property type="match status" value="1"/>
</dbReference>
<keyword evidence="2" id="KW-0479">Metal-binding</keyword>
<dbReference type="Proteomes" id="UP000288805">
    <property type="component" value="Unassembled WGS sequence"/>
</dbReference>
<feature type="domain" description="CCHC-type" evidence="7">
    <location>
        <begin position="129"/>
        <end position="144"/>
    </location>
</feature>
<keyword evidence="3" id="KW-0064">Aspartyl protease</keyword>
<evidence type="ECO:0000313" key="9">
    <source>
        <dbReference type="EMBL" id="RVW24108.1"/>
    </source>
</evidence>
<dbReference type="Pfam" id="PF14223">
    <property type="entry name" value="Retrotran_gag_2"/>
    <property type="match status" value="1"/>
</dbReference>
<keyword evidence="4" id="KW-0378">Hydrolase</keyword>
<evidence type="ECO:0000259" key="8">
    <source>
        <dbReference type="PROSITE" id="PS50994"/>
    </source>
</evidence>
<evidence type="ECO:0000256" key="1">
    <source>
        <dbReference type="ARBA" id="ARBA00022670"/>
    </source>
</evidence>
<dbReference type="PANTHER" id="PTHR42648:SF28">
    <property type="entry name" value="TRANSPOSON-ENCODED PROTEIN WITH RIBONUCLEASE H-LIKE AND RETROVIRUS ZINC FINGER-LIKE DOMAINS"/>
    <property type="match status" value="1"/>
</dbReference>
<evidence type="ECO:0000256" key="5">
    <source>
        <dbReference type="PROSITE-ProRule" id="PRU00047"/>
    </source>
</evidence>
<evidence type="ECO:0000256" key="6">
    <source>
        <dbReference type="SAM" id="MobiDB-lite"/>
    </source>
</evidence>
<sequence>MRYKGKENIREYIMEMSNLVTRLKALKLELSEDILVHLVLISLPTQFSPFKISYNTQKEKWTLNELIAQCVQEEERLKQEKIESAHLASTSQGFGTNKKRKRDNKGKQTAVSGTSKQKEQKKQDKEITCFFCKKAGHMKKTCTKYAAWREKKGTLLNFVCSEINLAVVPTDTWWIDTGATTHISVTMQGCLRSRMPTDGERYIYVGNGNKAAVKAIGLFRLQLDSGCTLDLEETFVVPSFRRNLISVSCLDKFGYCCSFGNGMNFKAEVENQLSKKIKAVRSDRGGEYYGRYDGSGEQRPGPFAKYLMECGIVPQYTMPGTPSQNGVAERRNRTLKDMVRSMISHSTLPESLWGEAIKTAVYILNRVPSKAVAKTPYELWTSKKPSIRHLHVWGCPAEARPYKPNEKKLDSRTVSCYFVGYSERSRGFKFYDPSTRSFFETGNAKFIEDVELSGREPLRKSITGIQDTPEIPPAQVMEPIQVHQEVTQQPQEPQVQVPLRRSTRERRSTISDDYVVYLQEHEFDMGLEDDPISVSQVKQSSNSEKWIEAMKDEMKSMKDNGVWDLVELPKGVKPIGCKWIFKTKRDSKGNIVRYKARLVAKGFTQKEGIDYKETFSPVSSKDSFRIIMALVAHYDLELHQMDVKTAFLNGNIDETIYMVQPENFESKIQSNFGSKFIILVLYVDDILLASSDVGLLHETKRFLSSKFDMKDLGNASFVLGIQIHRDRSRGSLMYAQVCTRPDIAYIVGMLGRYLSNPGMDHWKKAKRVMRYLQRTKDYMLTYRRSSHLEIVGYSDSDFAGCLDSRRSTSGYIFMLAGGAVSWKSVKQTLVASSTMEAEFIACYEASNHGIWLRNFVTQLRIVDGIEKPLRINCDNKAAELYSKNNRSSSKSKHIDIKFLVVKERVQSLQVSIEHISTNSMIADPLTKGLPPKVYHEHVTHMGVVHIDDVSE</sequence>
<gene>
    <name evidence="9" type="primary">POLX_4349</name>
    <name evidence="9" type="ORF">CK203_088750</name>
</gene>
<dbReference type="Pfam" id="PF25597">
    <property type="entry name" value="SH3_retrovirus"/>
    <property type="match status" value="1"/>
</dbReference>
<comment type="caution">
    <text evidence="9">The sequence shown here is derived from an EMBL/GenBank/DDBJ whole genome shotgun (WGS) entry which is preliminary data.</text>
</comment>
<dbReference type="SMART" id="SM00343">
    <property type="entry name" value="ZnF_C2HC"/>
    <property type="match status" value="1"/>
</dbReference>
<dbReference type="SUPFAM" id="SSF53098">
    <property type="entry name" value="Ribonuclease H-like"/>
    <property type="match status" value="1"/>
</dbReference>
<dbReference type="PROSITE" id="PS50158">
    <property type="entry name" value="ZF_CCHC"/>
    <property type="match status" value="1"/>
</dbReference>
<evidence type="ECO:0000259" key="7">
    <source>
        <dbReference type="PROSITE" id="PS50158"/>
    </source>
</evidence>
<dbReference type="Gene3D" id="3.30.420.10">
    <property type="entry name" value="Ribonuclease H-like superfamily/Ribonuclease H"/>
    <property type="match status" value="1"/>
</dbReference>
<dbReference type="InterPro" id="IPR013103">
    <property type="entry name" value="RVT_2"/>
</dbReference>
<organism evidence="9 10">
    <name type="scientific">Vitis vinifera</name>
    <name type="common">Grape</name>
    <dbReference type="NCBI Taxonomy" id="29760"/>
    <lineage>
        <taxon>Eukaryota</taxon>
        <taxon>Viridiplantae</taxon>
        <taxon>Streptophyta</taxon>
        <taxon>Embryophyta</taxon>
        <taxon>Tracheophyta</taxon>
        <taxon>Spermatophyta</taxon>
        <taxon>Magnoliopsida</taxon>
        <taxon>eudicotyledons</taxon>
        <taxon>Gunneridae</taxon>
        <taxon>Pentapetalae</taxon>
        <taxon>rosids</taxon>
        <taxon>Vitales</taxon>
        <taxon>Vitaceae</taxon>
        <taxon>Viteae</taxon>
        <taxon>Vitis</taxon>
    </lineage>
</organism>
<evidence type="ECO:0000256" key="2">
    <source>
        <dbReference type="ARBA" id="ARBA00022723"/>
    </source>
</evidence>
<dbReference type="CDD" id="cd09272">
    <property type="entry name" value="RNase_HI_RT_Ty1"/>
    <property type="match status" value="1"/>
</dbReference>
<keyword evidence="1" id="KW-0645">Protease</keyword>
<reference evidence="9 10" key="1">
    <citation type="journal article" date="2018" name="PLoS Genet.">
        <title>Population sequencing reveals clonal diversity and ancestral inbreeding in the grapevine cultivar Chardonnay.</title>
        <authorList>
            <person name="Roach M.J."/>
            <person name="Johnson D.L."/>
            <person name="Bohlmann J."/>
            <person name="van Vuuren H.J."/>
            <person name="Jones S.J."/>
            <person name="Pretorius I.S."/>
            <person name="Schmidt S.A."/>
            <person name="Borneman A.R."/>
        </authorList>
    </citation>
    <scope>NUCLEOTIDE SEQUENCE [LARGE SCALE GENOMIC DNA]</scope>
    <source>
        <strain evidence="10">cv. Chardonnay</strain>
        <tissue evidence="9">Leaf</tissue>
    </source>
</reference>
<dbReference type="InterPro" id="IPR036875">
    <property type="entry name" value="Znf_CCHC_sf"/>
</dbReference>
<dbReference type="GO" id="GO:0015074">
    <property type="term" value="P:DNA integration"/>
    <property type="evidence" value="ECO:0007669"/>
    <property type="project" value="InterPro"/>
</dbReference>
<dbReference type="PANTHER" id="PTHR42648">
    <property type="entry name" value="TRANSPOSASE, PUTATIVE-RELATED"/>
    <property type="match status" value="1"/>
</dbReference>
<dbReference type="GO" id="GO:0006508">
    <property type="term" value="P:proteolysis"/>
    <property type="evidence" value="ECO:0007669"/>
    <property type="project" value="UniProtKB-KW"/>
</dbReference>
<dbReference type="Pfam" id="PF22936">
    <property type="entry name" value="Pol_BBD"/>
    <property type="match status" value="1"/>
</dbReference>
<dbReference type="GO" id="GO:0008270">
    <property type="term" value="F:zinc ion binding"/>
    <property type="evidence" value="ECO:0007669"/>
    <property type="project" value="UniProtKB-KW"/>
</dbReference>